<evidence type="ECO:0000256" key="2">
    <source>
        <dbReference type="ARBA" id="ARBA00038334"/>
    </source>
</evidence>
<dbReference type="PRINTS" id="PR00412">
    <property type="entry name" value="EPOXHYDRLASE"/>
</dbReference>
<feature type="transmembrane region" description="Helical" evidence="3">
    <location>
        <begin position="20"/>
        <end position="45"/>
    </location>
</feature>
<dbReference type="SUPFAM" id="SSF53474">
    <property type="entry name" value="alpha/beta-Hydrolases"/>
    <property type="match status" value="1"/>
</dbReference>
<keyword evidence="6" id="KW-1185">Reference proteome</keyword>
<dbReference type="InterPro" id="IPR000639">
    <property type="entry name" value="Epox_hydrolase-like"/>
</dbReference>
<dbReference type="OMA" id="ASSACHY"/>
<name>A0A8J5X2I3_DIALT</name>
<keyword evidence="3" id="KW-1133">Transmembrane helix</keyword>
<evidence type="ECO:0000313" key="5">
    <source>
        <dbReference type="EMBL" id="KAG8457773.1"/>
    </source>
</evidence>
<dbReference type="Pfam" id="PF00561">
    <property type="entry name" value="Abhydrolase_1"/>
    <property type="match status" value="1"/>
</dbReference>
<dbReference type="Gene3D" id="3.40.50.1820">
    <property type="entry name" value="alpha/beta hydrolase"/>
    <property type="match status" value="1"/>
</dbReference>
<keyword evidence="1" id="KW-0378">Hydrolase</keyword>
<evidence type="ECO:0000256" key="3">
    <source>
        <dbReference type="SAM" id="Phobius"/>
    </source>
</evidence>
<dbReference type="OrthoDB" id="284184at2759"/>
<feature type="domain" description="AB hydrolase-1" evidence="4">
    <location>
        <begin position="81"/>
        <end position="310"/>
    </location>
</feature>
<dbReference type="GO" id="GO:0016787">
    <property type="term" value="F:hydrolase activity"/>
    <property type="evidence" value="ECO:0007669"/>
    <property type="project" value="UniProtKB-KW"/>
</dbReference>
<dbReference type="InterPro" id="IPR000073">
    <property type="entry name" value="AB_hydrolase_1"/>
</dbReference>
<dbReference type="InterPro" id="IPR029058">
    <property type="entry name" value="AB_hydrolase_fold"/>
</dbReference>
<evidence type="ECO:0000259" key="4">
    <source>
        <dbReference type="Pfam" id="PF00561"/>
    </source>
</evidence>
<comment type="caution">
    <text evidence="5">The sequence shown here is derived from an EMBL/GenBank/DDBJ whole genome shotgun (WGS) entry which is preliminary data.</text>
</comment>
<dbReference type="AlphaFoldDB" id="A0A8J5X2I3"/>
<reference evidence="5" key="1">
    <citation type="submission" date="2021-05" db="EMBL/GenBank/DDBJ databases">
        <title>The genome of the haptophyte Pavlova lutheri (Diacronema luteri, Pavlovales) - a model for lipid biosynthesis in eukaryotic algae.</title>
        <authorList>
            <person name="Hulatt C.J."/>
            <person name="Posewitz M.C."/>
        </authorList>
    </citation>
    <scope>NUCLEOTIDE SEQUENCE</scope>
    <source>
        <strain evidence="5">NIVA-4/92</strain>
    </source>
</reference>
<protein>
    <recommendedName>
        <fullName evidence="4">AB hydrolase-1 domain-containing protein</fullName>
    </recommendedName>
</protein>
<keyword evidence="3" id="KW-0472">Membrane</keyword>
<dbReference type="EMBL" id="JAGTXO010000063">
    <property type="protein sequence ID" value="KAG8457773.1"/>
    <property type="molecule type" value="Genomic_DNA"/>
</dbReference>
<evidence type="ECO:0000313" key="6">
    <source>
        <dbReference type="Proteomes" id="UP000751190"/>
    </source>
</evidence>
<proteinExistence type="inferred from homology"/>
<gene>
    <name evidence="5" type="ORF">KFE25_005786</name>
</gene>
<organism evidence="5 6">
    <name type="scientific">Diacronema lutheri</name>
    <name type="common">Unicellular marine alga</name>
    <name type="synonym">Monochrysis lutheri</name>
    <dbReference type="NCBI Taxonomy" id="2081491"/>
    <lineage>
        <taxon>Eukaryota</taxon>
        <taxon>Haptista</taxon>
        <taxon>Haptophyta</taxon>
        <taxon>Pavlovophyceae</taxon>
        <taxon>Pavlovales</taxon>
        <taxon>Pavlovaceae</taxon>
        <taxon>Diacronema</taxon>
    </lineage>
</organism>
<keyword evidence="3" id="KW-0812">Transmembrane</keyword>
<comment type="similarity">
    <text evidence="2">Belongs to the AB hydrolase superfamily. Epoxide hydrolase family.</text>
</comment>
<evidence type="ECO:0000256" key="1">
    <source>
        <dbReference type="ARBA" id="ARBA00022801"/>
    </source>
</evidence>
<dbReference type="Proteomes" id="UP000751190">
    <property type="component" value="Unassembled WGS sequence"/>
</dbReference>
<dbReference type="PANTHER" id="PTHR43329">
    <property type="entry name" value="EPOXIDE HYDROLASE"/>
    <property type="match status" value="1"/>
</dbReference>
<sequence length="342" mass="37158">MREEEGDDDRERDLPLPALLALALPLWCVGTAGLLAWLALLPLIAAHALLTRRARGAEVPQRALVALTAHAPKGRERARDTVLLMHGWPDWPGLWDATVDALTRAGYRCFVAALPGAHGEVVRTAPLPNAVVLALRDALVAAHGNAPVTLLTHDWGAVYGYLLAQTHPALVRRIACLDVGGALRARTLPLALFTYQWPLALGFALGGPVGDAMVRLIAALMRYRARPLRAVRASSACHYVAFVRARAHAPALLGGLHLDYTPPRSVPTLFAYGARKPLMFHSAEWARRVRATACGEVHRLACGHWLMVDAPDELHELLCGWLERSERPPAEAERHAAARAPS</sequence>
<accession>A0A8J5X2I3</accession>